<evidence type="ECO:0000313" key="2">
    <source>
        <dbReference type="Proteomes" id="UP000051952"/>
    </source>
</evidence>
<feature type="non-terminal residue" evidence="1">
    <location>
        <position position="215"/>
    </location>
</feature>
<gene>
    <name evidence="1" type="ORF">BSAL_17340</name>
</gene>
<accession>A0A0S4JFH1</accession>
<dbReference type="EMBL" id="CYKH01001673">
    <property type="protein sequence ID" value="CUG88798.1"/>
    <property type="molecule type" value="Genomic_DNA"/>
</dbReference>
<organism evidence="1 2">
    <name type="scientific">Bodo saltans</name>
    <name type="common">Flagellated protozoan</name>
    <dbReference type="NCBI Taxonomy" id="75058"/>
    <lineage>
        <taxon>Eukaryota</taxon>
        <taxon>Discoba</taxon>
        <taxon>Euglenozoa</taxon>
        <taxon>Kinetoplastea</taxon>
        <taxon>Metakinetoplastina</taxon>
        <taxon>Eubodonida</taxon>
        <taxon>Bodonidae</taxon>
        <taxon>Bodo</taxon>
    </lineage>
</organism>
<dbReference type="AlphaFoldDB" id="A0A0S4JFH1"/>
<evidence type="ECO:0000313" key="1">
    <source>
        <dbReference type="EMBL" id="CUG88798.1"/>
    </source>
</evidence>
<sequence length="215" mass="22251">NNFDTTGVMVRSTSLTLLSGGAFVIDTITVNALATSYPATYGVEVMSSFVTLRGRSLFVVKDSTLTTTTSAILSTASSVGIDFSATTVDIQQSSLLSLESNTITSTGQAAYGTAFRTSGTVTIGSGSQVNLMSNELTTANTPTAGLLIDGVTFMLFQKSVFSFSQNTIPGDQVAAAFSTSDDAFILDSTSTFAVGCDVVDGSTLTSYDNSSFVNL</sequence>
<keyword evidence="2" id="KW-1185">Reference proteome</keyword>
<feature type="non-terminal residue" evidence="1">
    <location>
        <position position="1"/>
    </location>
</feature>
<protein>
    <submittedName>
        <fullName evidence="1">Uncharacterized protein</fullName>
    </submittedName>
</protein>
<dbReference type="Proteomes" id="UP000051952">
    <property type="component" value="Unassembled WGS sequence"/>
</dbReference>
<proteinExistence type="predicted"/>
<reference evidence="2" key="1">
    <citation type="submission" date="2015-09" db="EMBL/GenBank/DDBJ databases">
        <authorList>
            <consortium name="Pathogen Informatics"/>
        </authorList>
    </citation>
    <scope>NUCLEOTIDE SEQUENCE [LARGE SCALE GENOMIC DNA]</scope>
    <source>
        <strain evidence="2">Lake Konstanz</strain>
    </source>
</reference>
<name>A0A0S4JFH1_BODSA</name>
<dbReference type="VEuPathDB" id="TriTrypDB:BSAL_17340"/>